<comment type="caution">
    <text evidence="1">The sequence shown here is derived from an EMBL/GenBank/DDBJ whole genome shotgun (WGS) entry which is preliminary data.</text>
</comment>
<gene>
    <name evidence="1" type="ORF">DQ384_36800</name>
</gene>
<sequence length="74" mass="7735">MDTHWPSRCLTCGEAASPTLGSLRRGQGGYRPFGRRKAGAAIRLDAEQAAADMRAAGLVLVRARALLTGAPEVG</sequence>
<evidence type="ECO:0000313" key="1">
    <source>
        <dbReference type="EMBL" id="RCG21170.1"/>
    </source>
</evidence>
<accession>A0A367EVI5</accession>
<reference evidence="1 2" key="1">
    <citation type="submission" date="2018-06" db="EMBL/GenBank/DDBJ databases">
        <title>Sphaerisporangium craniellae sp. nov., isolated from a marine sponge in the South China Sea.</title>
        <authorList>
            <person name="Li L."/>
        </authorList>
    </citation>
    <scope>NUCLEOTIDE SEQUENCE [LARGE SCALE GENOMIC DNA]</scope>
    <source>
        <strain evidence="1 2">CCTCC AA 208026</strain>
    </source>
</reference>
<dbReference type="Proteomes" id="UP000253094">
    <property type="component" value="Unassembled WGS sequence"/>
</dbReference>
<dbReference type="RefSeq" id="WP_147269034.1">
    <property type="nucleotide sequence ID" value="NZ_QOIL01000030.1"/>
</dbReference>
<protein>
    <submittedName>
        <fullName evidence="1">Uncharacterized protein</fullName>
    </submittedName>
</protein>
<keyword evidence="2" id="KW-1185">Reference proteome</keyword>
<dbReference type="EMBL" id="QOIL01000030">
    <property type="protein sequence ID" value="RCG21170.1"/>
    <property type="molecule type" value="Genomic_DNA"/>
</dbReference>
<evidence type="ECO:0000313" key="2">
    <source>
        <dbReference type="Proteomes" id="UP000253094"/>
    </source>
</evidence>
<proteinExistence type="predicted"/>
<name>A0A367EVI5_9ACTN</name>
<organism evidence="1 2">
    <name type="scientific">Sphaerisporangium album</name>
    <dbReference type="NCBI Taxonomy" id="509200"/>
    <lineage>
        <taxon>Bacteria</taxon>
        <taxon>Bacillati</taxon>
        <taxon>Actinomycetota</taxon>
        <taxon>Actinomycetes</taxon>
        <taxon>Streptosporangiales</taxon>
        <taxon>Streptosporangiaceae</taxon>
        <taxon>Sphaerisporangium</taxon>
    </lineage>
</organism>
<dbReference type="AlphaFoldDB" id="A0A367EVI5"/>